<comment type="similarity">
    <text evidence="1 4">Belongs to the D-isomer specific 2-hydroxyacid dehydrogenase family.</text>
</comment>
<evidence type="ECO:0000259" key="6">
    <source>
        <dbReference type="Pfam" id="PF02826"/>
    </source>
</evidence>
<dbReference type="AlphaFoldDB" id="H1DL76"/>
<dbReference type="GO" id="GO:0051287">
    <property type="term" value="F:NAD binding"/>
    <property type="evidence" value="ECO:0007669"/>
    <property type="project" value="InterPro"/>
</dbReference>
<proteinExistence type="inferred from homology"/>
<dbReference type="PATRIC" id="fig|742817.3.peg.3221"/>
<feature type="domain" description="D-isomer specific 2-hydroxyacid dehydrogenase catalytic" evidence="5">
    <location>
        <begin position="18"/>
        <end position="306"/>
    </location>
</feature>
<name>H1DL76_9BACT</name>
<dbReference type="EMBL" id="ADMC01000034">
    <property type="protein sequence ID" value="EHP45167.1"/>
    <property type="molecule type" value="Genomic_DNA"/>
</dbReference>
<protein>
    <recommendedName>
        <fullName evidence="9">Hydroxyacid dehydrogenase</fullName>
    </recommendedName>
</protein>
<evidence type="ECO:0000256" key="4">
    <source>
        <dbReference type="RuleBase" id="RU003719"/>
    </source>
</evidence>
<dbReference type="InterPro" id="IPR029753">
    <property type="entry name" value="D-isomer_DH_CS"/>
</dbReference>
<gene>
    <name evidence="7" type="ORF">HMPREF9449_03012</name>
</gene>
<sequence length="306" mass="34056">MHIVFLESLGVCECVISQLCEPLKKAGHTITYYPDRNEEEEVLIERGHKADIIVVSNIPLRKHFLDHCPNLKMISVAFTGLDHIDLETCRQRGITVRNAAGYSTHAVAELAIGMMIAVYRKIVGGDAITRLGGDRKNFLGTELHQKTLGIIGTGAIGYQVARLGLAFGCRVIAYNRTPRELENIRMVDKNTLLQEADIISLHIPLTPETKDFIGEAEFKLMQPHAILINTARGPIVNKKALHEALRKSKIAGAAVDVYDQEPPLPGNYELLNAPNLLMLPHIGYATKEAFAERVKIVVRNIEEWLQ</sequence>
<dbReference type="SUPFAM" id="SSF51735">
    <property type="entry name" value="NAD(P)-binding Rossmann-fold domains"/>
    <property type="match status" value="1"/>
</dbReference>
<evidence type="ECO:0000259" key="5">
    <source>
        <dbReference type="Pfam" id="PF00389"/>
    </source>
</evidence>
<evidence type="ECO:0000313" key="8">
    <source>
        <dbReference type="Proteomes" id="UP000004892"/>
    </source>
</evidence>
<keyword evidence="2 4" id="KW-0560">Oxidoreductase</keyword>
<dbReference type="InterPro" id="IPR006139">
    <property type="entry name" value="D-isomer_2_OHA_DH_cat_dom"/>
</dbReference>
<evidence type="ECO:0000256" key="1">
    <source>
        <dbReference type="ARBA" id="ARBA00005854"/>
    </source>
</evidence>
<dbReference type="RefSeq" id="WP_009138155.1">
    <property type="nucleotide sequence ID" value="NZ_JH594598.1"/>
</dbReference>
<accession>H1DL76</accession>
<dbReference type="PANTHER" id="PTHR43761:SF1">
    <property type="entry name" value="D-ISOMER SPECIFIC 2-HYDROXYACID DEHYDROGENASE CATALYTIC DOMAIN-CONTAINING PROTEIN-RELATED"/>
    <property type="match status" value="1"/>
</dbReference>
<keyword evidence="3" id="KW-0520">NAD</keyword>
<dbReference type="InterPro" id="IPR029752">
    <property type="entry name" value="D-isomer_DH_CS1"/>
</dbReference>
<dbReference type="Pfam" id="PF02826">
    <property type="entry name" value="2-Hacid_dh_C"/>
    <property type="match status" value="1"/>
</dbReference>
<dbReference type="HOGENOM" id="CLU_019796_1_3_10"/>
<dbReference type="PANTHER" id="PTHR43761">
    <property type="entry name" value="D-ISOMER SPECIFIC 2-HYDROXYACID DEHYDROGENASE FAMILY PROTEIN (AFU_ORTHOLOGUE AFUA_1G13630)"/>
    <property type="match status" value="1"/>
</dbReference>
<dbReference type="PROSITE" id="PS00065">
    <property type="entry name" value="D_2_HYDROXYACID_DH_1"/>
    <property type="match status" value="1"/>
</dbReference>
<evidence type="ECO:0000313" key="7">
    <source>
        <dbReference type="EMBL" id="EHP45167.1"/>
    </source>
</evidence>
<reference evidence="7 8" key="1">
    <citation type="submission" date="2012-01" db="EMBL/GenBank/DDBJ databases">
        <title>The Genome Sequence of Odoribacter laneus YIT 12061.</title>
        <authorList>
            <consortium name="The Broad Institute Genome Sequencing Platform"/>
            <person name="Earl A."/>
            <person name="Ward D."/>
            <person name="Feldgarden M."/>
            <person name="Gevers D."/>
            <person name="Morotomi M."/>
            <person name="Young S.K."/>
            <person name="Zeng Q."/>
            <person name="Gargeya S."/>
            <person name="Fitzgerald M."/>
            <person name="Haas B."/>
            <person name="Abouelleil A."/>
            <person name="Alvarado L."/>
            <person name="Arachchi H.M."/>
            <person name="Berlin A."/>
            <person name="Chapman S.B."/>
            <person name="Gearin G."/>
            <person name="Goldberg J."/>
            <person name="Griggs A."/>
            <person name="Gujja S."/>
            <person name="Hansen M."/>
            <person name="Heiman D."/>
            <person name="Howarth C."/>
            <person name="Larimer J."/>
            <person name="Lui A."/>
            <person name="MacDonald P.J.P."/>
            <person name="McCowen C."/>
            <person name="Montmayeur A."/>
            <person name="Murphy C."/>
            <person name="Neiman D."/>
            <person name="Pearson M."/>
            <person name="Priest M."/>
            <person name="Roberts A."/>
            <person name="Saif S."/>
            <person name="Shea T."/>
            <person name="Sisk P."/>
            <person name="Stolte C."/>
            <person name="Sykes S."/>
            <person name="Wortman J."/>
            <person name="Nusbaum C."/>
            <person name="Birren B."/>
        </authorList>
    </citation>
    <scope>NUCLEOTIDE SEQUENCE [LARGE SCALE GENOMIC DNA]</scope>
    <source>
        <strain evidence="7 8">YIT 12061</strain>
    </source>
</reference>
<keyword evidence="8" id="KW-1185">Reference proteome</keyword>
<dbReference type="InterPro" id="IPR006140">
    <property type="entry name" value="D-isomer_DH_NAD-bd"/>
</dbReference>
<organism evidence="7 8">
    <name type="scientific">Odoribacter laneus YIT 12061</name>
    <dbReference type="NCBI Taxonomy" id="742817"/>
    <lineage>
        <taxon>Bacteria</taxon>
        <taxon>Pseudomonadati</taxon>
        <taxon>Bacteroidota</taxon>
        <taxon>Bacteroidia</taxon>
        <taxon>Bacteroidales</taxon>
        <taxon>Odoribacteraceae</taxon>
        <taxon>Odoribacter</taxon>
    </lineage>
</organism>
<dbReference type="InterPro" id="IPR050418">
    <property type="entry name" value="D-iso_2-hydroxyacid_DH_PdxB"/>
</dbReference>
<evidence type="ECO:0000256" key="3">
    <source>
        <dbReference type="ARBA" id="ARBA00023027"/>
    </source>
</evidence>
<dbReference type="Gene3D" id="3.40.50.720">
    <property type="entry name" value="NAD(P)-binding Rossmann-like Domain"/>
    <property type="match status" value="2"/>
</dbReference>
<dbReference type="GO" id="GO:0016616">
    <property type="term" value="F:oxidoreductase activity, acting on the CH-OH group of donors, NAD or NADP as acceptor"/>
    <property type="evidence" value="ECO:0007669"/>
    <property type="project" value="InterPro"/>
</dbReference>
<dbReference type="STRING" id="742817.HMPREF9449_03012"/>
<comment type="caution">
    <text evidence="7">The sequence shown here is derived from an EMBL/GenBank/DDBJ whole genome shotgun (WGS) entry which is preliminary data.</text>
</comment>
<dbReference type="FunFam" id="3.40.50.720:FF:000203">
    <property type="entry name" value="D-3-phosphoglycerate dehydrogenase (SerA)"/>
    <property type="match status" value="1"/>
</dbReference>
<dbReference type="PROSITE" id="PS00670">
    <property type="entry name" value="D_2_HYDROXYACID_DH_2"/>
    <property type="match status" value="1"/>
</dbReference>
<evidence type="ECO:0000256" key="2">
    <source>
        <dbReference type="ARBA" id="ARBA00023002"/>
    </source>
</evidence>
<dbReference type="Pfam" id="PF00389">
    <property type="entry name" value="2-Hacid_dh"/>
    <property type="match status" value="1"/>
</dbReference>
<dbReference type="Proteomes" id="UP000004892">
    <property type="component" value="Unassembled WGS sequence"/>
</dbReference>
<dbReference type="InterPro" id="IPR036291">
    <property type="entry name" value="NAD(P)-bd_dom_sf"/>
</dbReference>
<evidence type="ECO:0008006" key="9">
    <source>
        <dbReference type="Google" id="ProtNLM"/>
    </source>
</evidence>
<dbReference type="GeneID" id="98070530"/>
<feature type="domain" description="D-isomer specific 2-hydroxyacid dehydrogenase NAD-binding" evidence="6">
    <location>
        <begin position="112"/>
        <end position="283"/>
    </location>
</feature>
<dbReference type="eggNOG" id="COG1052">
    <property type="taxonomic scope" value="Bacteria"/>
</dbReference>
<dbReference type="SUPFAM" id="SSF52283">
    <property type="entry name" value="Formate/glycerate dehydrogenase catalytic domain-like"/>
    <property type="match status" value="1"/>
</dbReference>